<feature type="compositionally biased region" description="Polar residues" evidence="6">
    <location>
        <begin position="983"/>
        <end position="1008"/>
    </location>
</feature>
<keyword evidence="9" id="KW-1185">Reference proteome</keyword>
<gene>
    <name evidence="8" type="ORF">Zmor_025142</name>
</gene>
<comment type="caution">
    <text evidence="8">The sequence shown here is derived from an EMBL/GenBank/DDBJ whole genome shotgun (WGS) entry which is preliminary data.</text>
</comment>
<evidence type="ECO:0000256" key="2">
    <source>
        <dbReference type="ARBA" id="ARBA00022490"/>
    </source>
</evidence>
<protein>
    <recommendedName>
        <fullName evidence="7">EF-hand domain-containing protein</fullName>
    </recommendedName>
</protein>
<dbReference type="AlphaFoldDB" id="A0AA38HT78"/>
<sequence>MDTLTLDPYEQQLLTVFDSCDHENVGSLDHDGLTQLCQALHLEEQCTDLIQSLLNDPKHSRATFTEFKEALLTLLGNMQLNKTKHSDESSKKAENGSPDREVSPKFIYGSKKYGRRSRPRSDEISNMVDEQNDLNYLNKSSNVSVQRSNSQTEVSNSKKRKTNYKLKRCTSLPGNQRIENNFVTSSLNNEAEVVYTEEMLREAWKKLGVGKDGYLNQTELVLVCDAIGLQNLAKGVIRHLSNKLSVDYDRKISFQELLEALQVDETWSEVLNSPPVSNDLTLTMSNEIFPDSRTFQYVALGPDGNGVINAETLIEMWEQVGISSPKELVHELGFNDRDINIVDLATVLEKEIKGIHDSSRSEIQNPHIALLNANLTLYQSEIKCLKNILEQMHAEREKLKCDVVEANNRAKLLAQEVDDNHLKMERNTQNQVKLMEQRHSDILKEITQQYANDKEHLSALNQTLEDKICSLEQEVNKLKNDLIVAQKYSNSIEKENHTLSTQISELQQVKSLLTDQINTLECEKQKYVEMEQEQIEPLLSKLSSLQLENAQLRDRNDEMVAEIESLSCQVSGLRAKVSSTPTYNTLDQSMDENISVICEGVGLGAKRRSDYSPTKDGVLFGIADGSPRLGKVRKFHKDRPDHLEVVPFVSNESGFEAEIDAFDTSLSSTNDQEEVTRLQAKVAFLEQVLAQHSIPVPSDNAPENAPLETLNDLKTRVQELEKLFTNLSEVSKMINKNGLTCDNLKSVGDKLHLLLTGLNQDKMYTDTCTETDPAPSFEEAIKQYEEENKTLQSKCSELENCVELLRNEYEKCEDYWQCKLEEERQIFEQEQSQSSEKLADLINKMAEYEEQFANQDTVDNRLPPIEETYNLEKQFTDLEQEFEDYKIQSENELFKRDEEISILKQKLTELAVKSDGSEVGVQVNELDENTRISNKMSNLSLCMVESTNLFSADAMPVAWSPESSKKSEECDPNFVWNKEAKSDGNSTGTSLSWQNGQPSTSNSSTLEKNATPCRPKRTRKHERNNCLYRKNSQEVKKGEDGFVRREEQMVTLPVSTIHGLNGRLHHLEQRCRQLQMVLKQQHFYTEQTLQQCRQHHRGEKAELQCIVRGHQEKLDQQVRICNDQLERLARADMLVKDLYVENSYLIAKVQRLEQQCHILAQCNSNSSSV</sequence>
<dbReference type="SUPFAM" id="SSF47473">
    <property type="entry name" value="EF-hand"/>
    <property type="match status" value="1"/>
</dbReference>
<feature type="coiled-coil region" evidence="5">
    <location>
        <begin position="443"/>
        <end position="576"/>
    </location>
</feature>
<accession>A0AA38HT78</accession>
<dbReference type="GO" id="GO:0005509">
    <property type="term" value="F:calcium ion binding"/>
    <property type="evidence" value="ECO:0007669"/>
    <property type="project" value="InterPro"/>
</dbReference>
<evidence type="ECO:0000256" key="6">
    <source>
        <dbReference type="SAM" id="MobiDB-lite"/>
    </source>
</evidence>
<feature type="coiled-coil region" evidence="5">
    <location>
        <begin position="774"/>
        <end position="858"/>
    </location>
</feature>
<keyword evidence="2" id="KW-0963">Cytoplasm</keyword>
<dbReference type="InterPro" id="IPR002048">
    <property type="entry name" value="EF_hand_dom"/>
</dbReference>
<name>A0AA38HT78_9CUCU</name>
<dbReference type="EMBL" id="JALNTZ010000008">
    <property type="protein sequence ID" value="KAJ3642347.1"/>
    <property type="molecule type" value="Genomic_DNA"/>
</dbReference>
<proteinExistence type="predicted"/>
<dbReference type="PANTHER" id="PTHR18905">
    <property type="entry name" value="NINEIN"/>
    <property type="match status" value="1"/>
</dbReference>
<keyword evidence="3" id="KW-0597">Phosphoprotein</keyword>
<comment type="subcellular location">
    <subcellularLocation>
        <location evidence="1">Cytoplasm</location>
        <location evidence="1">Cytoskeleton</location>
        <location evidence="1">Microtubule organizing center</location>
        <location evidence="1">Centrosome</location>
    </subcellularLocation>
</comment>
<evidence type="ECO:0000259" key="7">
    <source>
        <dbReference type="PROSITE" id="PS50222"/>
    </source>
</evidence>
<feature type="domain" description="EF-hand" evidence="7">
    <location>
        <begin position="195"/>
        <end position="230"/>
    </location>
</feature>
<keyword evidence="4" id="KW-0206">Cytoskeleton</keyword>
<reference evidence="8" key="1">
    <citation type="journal article" date="2023" name="G3 (Bethesda)">
        <title>Whole genome assemblies of Zophobas morio and Tenebrio molitor.</title>
        <authorList>
            <person name="Kaur S."/>
            <person name="Stinson S.A."/>
            <person name="diCenzo G.C."/>
        </authorList>
    </citation>
    <scope>NUCLEOTIDE SEQUENCE</scope>
    <source>
        <strain evidence="8">QUZm001</strain>
    </source>
</reference>
<evidence type="ECO:0000313" key="8">
    <source>
        <dbReference type="EMBL" id="KAJ3642347.1"/>
    </source>
</evidence>
<organism evidence="8 9">
    <name type="scientific">Zophobas morio</name>
    <dbReference type="NCBI Taxonomy" id="2755281"/>
    <lineage>
        <taxon>Eukaryota</taxon>
        <taxon>Metazoa</taxon>
        <taxon>Ecdysozoa</taxon>
        <taxon>Arthropoda</taxon>
        <taxon>Hexapoda</taxon>
        <taxon>Insecta</taxon>
        <taxon>Pterygota</taxon>
        <taxon>Neoptera</taxon>
        <taxon>Endopterygota</taxon>
        <taxon>Coleoptera</taxon>
        <taxon>Polyphaga</taxon>
        <taxon>Cucujiformia</taxon>
        <taxon>Tenebrionidae</taxon>
        <taxon>Zophobas</taxon>
    </lineage>
</organism>
<dbReference type="PANTHER" id="PTHR18905:SF13">
    <property type="entry name" value="NON-CENTROSOMAL MICROTUBULE ARRAY"/>
    <property type="match status" value="1"/>
</dbReference>
<feature type="coiled-coil region" evidence="5">
    <location>
        <begin position="375"/>
        <end position="416"/>
    </location>
</feature>
<dbReference type="InterPro" id="IPR011992">
    <property type="entry name" value="EF-hand-dom_pair"/>
</dbReference>
<dbReference type="GO" id="GO:0005813">
    <property type="term" value="C:centrosome"/>
    <property type="evidence" value="ECO:0007669"/>
    <property type="project" value="UniProtKB-SubCell"/>
</dbReference>
<feature type="compositionally biased region" description="Basic and acidic residues" evidence="6">
    <location>
        <begin position="84"/>
        <end position="103"/>
    </location>
</feature>
<dbReference type="Proteomes" id="UP001168821">
    <property type="component" value="Unassembled WGS sequence"/>
</dbReference>
<evidence type="ECO:0000313" key="9">
    <source>
        <dbReference type="Proteomes" id="UP001168821"/>
    </source>
</evidence>
<feature type="region of interest" description="Disordered" evidence="6">
    <location>
        <begin position="82"/>
        <end position="161"/>
    </location>
</feature>
<feature type="region of interest" description="Disordered" evidence="6">
    <location>
        <begin position="962"/>
        <end position="1019"/>
    </location>
</feature>
<evidence type="ECO:0000256" key="1">
    <source>
        <dbReference type="ARBA" id="ARBA00004300"/>
    </source>
</evidence>
<keyword evidence="5" id="KW-0175">Coiled coil</keyword>
<dbReference type="Gene3D" id="1.10.238.10">
    <property type="entry name" value="EF-hand"/>
    <property type="match status" value="1"/>
</dbReference>
<evidence type="ECO:0000256" key="4">
    <source>
        <dbReference type="ARBA" id="ARBA00023212"/>
    </source>
</evidence>
<feature type="compositionally biased region" description="Low complexity" evidence="6">
    <location>
        <begin position="140"/>
        <end position="151"/>
    </location>
</feature>
<evidence type="ECO:0000256" key="5">
    <source>
        <dbReference type="SAM" id="Coils"/>
    </source>
</evidence>
<dbReference type="GO" id="GO:0034454">
    <property type="term" value="P:microtubule anchoring at centrosome"/>
    <property type="evidence" value="ECO:0007669"/>
    <property type="project" value="TreeGrafter"/>
</dbReference>
<evidence type="ECO:0000256" key="3">
    <source>
        <dbReference type="ARBA" id="ARBA00022553"/>
    </source>
</evidence>
<dbReference type="PROSITE" id="PS50222">
    <property type="entry name" value="EF_HAND_2"/>
    <property type="match status" value="1"/>
</dbReference>